<name>A0A1Q9CCJ5_SYMMI</name>
<keyword evidence="6" id="KW-1185">Reference proteome</keyword>
<feature type="compositionally biased region" description="Polar residues" evidence="2">
    <location>
        <begin position="72"/>
        <end position="92"/>
    </location>
</feature>
<feature type="region of interest" description="Disordered" evidence="2">
    <location>
        <begin position="432"/>
        <end position="470"/>
    </location>
</feature>
<feature type="compositionally biased region" description="Basic and acidic residues" evidence="2">
    <location>
        <begin position="922"/>
        <end position="952"/>
    </location>
</feature>
<dbReference type="Proteomes" id="UP000186817">
    <property type="component" value="Unassembled WGS sequence"/>
</dbReference>
<evidence type="ECO:0000313" key="6">
    <source>
        <dbReference type="Proteomes" id="UP000186817"/>
    </source>
</evidence>
<feature type="compositionally biased region" description="Polar residues" evidence="2">
    <location>
        <begin position="2211"/>
        <end position="2221"/>
    </location>
</feature>
<feature type="domain" description="CCHC-type" evidence="3">
    <location>
        <begin position="478"/>
        <end position="492"/>
    </location>
</feature>
<organism evidence="5 6">
    <name type="scientific">Symbiodinium microadriaticum</name>
    <name type="common">Dinoflagellate</name>
    <name type="synonym">Zooxanthella microadriatica</name>
    <dbReference type="NCBI Taxonomy" id="2951"/>
    <lineage>
        <taxon>Eukaryota</taxon>
        <taxon>Sar</taxon>
        <taxon>Alveolata</taxon>
        <taxon>Dinophyceae</taxon>
        <taxon>Suessiales</taxon>
        <taxon>Symbiodiniaceae</taxon>
        <taxon>Symbiodinium</taxon>
    </lineage>
</organism>
<feature type="compositionally biased region" description="Basic and acidic residues" evidence="2">
    <location>
        <begin position="432"/>
        <end position="443"/>
    </location>
</feature>
<dbReference type="Gene3D" id="3.30.420.10">
    <property type="entry name" value="Ribonuclease H-like superfamily/Ribonuclease H"/>
    <property type="match status" value="1"/>
</dbReference>
<dbReference type="GO" id="GO:0015074">
    <property type="term" value="P:DNA integration"/>
    <property type="evidence" value="ECO:0007669"/>
    <property type="project" value="InterPro"/>
</dbReference>
<dbReference type="GO" id="GO:0003676">
    <property type="term" value="F:nucleic acid binding"/>
    <property type="evidence" value="ECO:0007669"/>
    <property type="project" value="InterPro"/>
</dbReference>
<feature type="region of interest" description="Disordered" evidence="2">
    <location>
        <begin position="1"/>
        <end position="35"/>
    </location>
</feature>
<proteinExistence type="predicted"/>
<dbReference type="InterPro" id="IPR036397">
    <property type="entry name" value="RNaseH_sf"/>
</dbReference>
<keyword evidence="1" id="KW-0863">Zinc-finger</keyword>
<feature type="region of interest" description="Disordered" evidence="2">
    <location>
        <begin position="790"/>
        <end position="884"/>
    </location>
</feature>
<dbReference type="PROSITE" id="PS50158">
    <property type="entry name" value="ZF_CCHC"/>
    <property type="match status" value="1"/>
</dbReference>
<feature type="compositionally biased region" description="Low complexity" evidence="2">
    <location>
        <begin position="363"/>
        <end position="375"/>
    </location>
</feature>
<feature type="compositionally biased region" description="Basic and acidic residues" evidence="2">
    <location>
        <begin position="818"/>
        <end position="841"/>
    </location>
</feature>
<comment type="caution">
    <text evidence="5">The sequence shown here is derived from an EMBL/GenBank/DDBJ whole genome shotgun (WGS) entry which is preliminary data.</text>
</comment>
<evidence type="ECO:0000256" key="2">
    <source>
        <dbReference type="SAM" id="MobiDB-lite"/>
    </source>
</evidence>
<keyword evidence="1" id="KW-0862">Zinc</keyword>
<keyword evidence="1" id="KW-0479">Metal-binding</keyword>
<feature type="compositionally biased region" description="Basic and acidic residues" evidence="2">
    <location>
        <begin position="961"/>
        <end position="978"/>
    </location>
</feature>
<feature type="region of interest" description="Disordered" evidence="2">
    <location>
        <begin position="2110"/>
        <end position="2246"/>
    </location>
</feature>
<dbReference type="InterPro" id="IPR001584">
    <property type="entry name" value="Integrase_cat-core"/>
</dbReference>
<feature type="region of interest" description="Disordered" evidence="2">
    <location>
        <begin position="914"/>
        <end position="1030"/>
    </location>
</feature>
<dbReference type="OrthoDB" id="434385at2759"/>
<dbReference type="EMBL" id="LSRX01001359">
    <property type="protein sequence ID" value="OLP80664.1"/>
    <property type="molecule type" value="Genomic_DNA"/>
</dbReference>
<dbReference type="GO" id="GO:0008270">
    <property type="term" value="F:zinc ion binding"/>
    <property type="evidence" value="ECO:0007669"/>
    <property type="project" value="UniProtKB-KW"/>
</dbReference>
<feature type="region of interest" description="Disordered" evidence="2">
    <location>
        <begin position="72"/>
        <end position="144"/>
    </location>
</feature>
<feature type="compositionally biased region" description="Low complexity" evidence="2">
    <location>
        <begin position="125"/>
        <end position="138"/>
    </location>
</feature>
<feature type="domain" description="Integrase catalytic" evidence="4">
    <location>
        <begin position="1776"/>
        <end position="1947"/>
    </location>
</feature>
<evidence type="ECO:0000256" key="1">
    <source>
        <dbReference type="PROSITE-ProRule" id="PRU00047"/>
    </source>
</evidence>
<gene>
    <name evidence="5" type="primary">GIP</name>
    <name evidence="5" type="ORF">AK812_SmicGene38890</name>
</gene>
<evidence type="ECO:0000259" key="3">
    <source>
        <dbReference type="PROSITE" id="PS50158"/>
    </source>
</evidence>
<feature type="region of interest" description="Disordered" evidence="2">
    <location>
        <begin position="1412"/>
        <end position="1439"/>
    </location>
</feature>
<feature type="region of interest" description="Disordered" evidence="2">
    <location>
        <begin position="361"/>
        <end position="382"/>
    </location>
</feature>
<dbReference type="PROSITE" id="PS50994">
    <property type="entry name" value="INTEGRASE"/>
    <property type="match status" value="1"/>
</dbReference>
<evidence type="ECO:0000313" key="5">
    <source>
        <dbReference type="EMBL" id="OLP80664.1"/>
    </source>
</evidence>
<dbReference type="InterPro" id="IPR013103">
    <property type="entry name" value="RVT_2"/>
</dbReference>
<dbReference type="SUPFAM" id="SSF53098">
    <property type="entry name" value="Ribonuclease H-like"/>
    <property type="match status" value="1"/>
</dbReference>
<evidence type="ECO:0000259" key="4">
    <source>
        <dbReference type="PROSITE" id="PS50994"/>
    </source>
</evidence>
<dbReference type="Pfam" id="PF07727">
    <property type="entry name" value="RVT_2"/>
    <property type="match status" value="1"/>
</dbReference>
<reference evidence="5 6" key="1">
    <citation type="submission" date="2016-02" db="EMBL/GenBank/DDBJ databases">
        <title>Genome analysis of coral dinoflagellate symbionts highlights evolutionary adaptations to a symbiotic lifestyle.</title>
        <authorList>
            <person name="Aranda M."/>
            <person name="Li Y."/>
            <person name="Liew Y.J."/>
            <person name="Baumgarten S."/>
            <person name="Simakov O."/>
            <person name="Wilson M."/>
            <person name="Piel J."/>
            <person name="Ashoor H."/>
            <person name="Bougouffa S."/>
            <person name="Bajic V.B."/>
            <person name="Ryu T."/>
            <person name="Ravasi T."/>
            <person name="Bayer T."/>
            <person name="Micklem G."/>
            <person name="Kim H."/>
            <person name="Bhak J."/>
            <person name="Lajeunesse T.C."/>
            <person name="Voolstra C.R."/>
        </authorList>
    </citation>
    <scope>NUCLEOTIDE SEQUENCE [LARGE SCALE GENOMIC DNA]</scope>
    <source>
        <strain evidence="5 6">CCMP2467</strain>
    </source>
</reference>
<accession>A0A1Q9CCJ5</accession>
<sequence>MAAHHEPAPLEVTTVEGDGNQPPAAADSAVTGDGDDWWRRSASWWNQSDWQWSGWWGNRWEAAQWPRSSRSSYATFQTEGGQSGDWPSSTPGDASGDRRPQHQQPWRDGGSGTASTAATPGVDQAPTTTGEAAASSTADPWQPTWRSTATSWAWNGYPAGNLGAYNYKGDYSEPPAWPGWSFRRQWTQAIKRWDKQTDIPVFRRSEKVLRTLGWEMQADFEHLTEAQLSSDQYLSLILQVIEMKAGVQEDAEKRTAFRSVLSDTSRKRDETLAQFAMRRLRDFTRAASFGLELPAELRVSLLREGAGLSEQNQQNLTTLLRGREHDVDHLALLLSRMDARTERITGFVTSEEPVDAPEVYLCENGSEGDNSSGDGSEAEHAESDLAALEDLNLNEDQANYVFAILENKFDRKRRTWKENKNYKAEMKKDRGSFVKGVPGDHPRGAGGGLPGVRDHRPRGAKGQGRGKLSREQMNKISRCRLCNKKGHWAEDCHLSRPSAANAVTTQKTTGFCYLGPPSGPATGSGWSFMAVQNSADRVDPRPGALASSVPEAWNFLTFRSGDAILDIGATQDIIGLPAMEALERTLRSAGLKSVEVPSSANAPTGIGGQATVVRSALVPISPGGVPGVINFLVIQSNVPPLLSVGLLEHLGASFDLVTNQISFDKIGVKLRMGVQASGHRTIPLVQWSGGHFPVPIEVQEQYSLPDDAFDLDSKASSRYIKESSSSRDSVAAQDGSRVFASEFDQSSSPHSLDAAHVSDRESHLLTSFPEDPGCLARTSSVGEQLLGSGTLLMGNHSEKPQPQFDLDPRLNHGSHLRARADKGGDKMESLHEPDLLSHGDLPDDVLPAASGGTRTKEPQERPTVLPGELSAGPRSMSAPDLREPGQPVCLLDGVSGMRSPSLLLLEEGCDIKGEGQGSWASDCKRGIPRRGEDNTDYHDPEHYGKELTRGDGDEPCPPRPLHGDSGDVPRLPADELGHARPGAGTKSDVADDDPRAYHTSERDGPEGSHYGRREHGAGAHGGGRGAHRGCEPWRMVSREPRESQCRPPCGPPGLTWPHWMTLSALSLASTIAPWAHISESGKEVLGRYGGGPGSWMVHYPLEAGTTWDADLYEKLPEHLRVPWVQMYVNTPVPEDKTVVWHEGRDCFEQVISRGPGPPSPDSRGAGSAVCHQEICALSTRLELLEEHRSPHVAVVGVSGEMSPAGPFWLVSAPTLDEWIDGIGDDLPETRVQEDVAKNLSWSLMTHLRHDKRLDRRAMYDFADVIVSTPAFEIARREGLRVPPGHERFTEEFGWDVLRRDHRRRFREFHCRCRPTFLSLGAREPYSESGEESVRAKVEADFIIETIRNQIDANGIFVLKADEASQVWRSRGWETLSSQDKSVRMFSTCENGDFSFRVATNSPWLGIHIERDTRSSSEGQDVSTALYGAGHDGTVEPEDSEEMARRLRQQGDFSQSACLRLLRAPRKKDSLKSRKESLVQSGVLQYEVFGQYTHGGMSGITSRTRRNPQFSQYINEFLTRHGANCPRSSFAITSGARLAYHKDCHNVGLNSVITLGEYSGGQIWVEEEGGPDVRQVSPGKWVSGRLHSPRQRVLSFSPRKLHGPEPWQGERWSIVAYQTRSVKNLDSGGRRELRGFGFDVRGYRDSGGSDGGLFWASLFDSLGLRREPLPSYAQVISAEEGEDEEGDEPAEAADSQPRLTPALRHLQRGAPASEPVVSEAQAALVKKLHNNCGHPPVDRFLRTLKAAGALPHVLKYVRDRFHCQDCESRRGPLPRRKAQCPRLFTFNRAVSIDIFYIRFQQASIPVLNMVCSGTNYHVVQRLEGNSDGTPTSTAAWQGFLTTWVRFLGSPQMIICDGGPEFRGQFERGLEQLGVLQHVTAPECPWQNSKSERHGGWLKERLQREVNSGQCSFASLDEMDEFLAALTAAKNRWFNQGGYTPVQLVFGELPRVPAELLSEDQGGLVPLCDAYHDPAGLDECGAEFRRRVQIRERARQAAMEQCSKEALVRATRTSSSTTPAWRSGQWVYVFRRGRPNEALAPKSRWVGPGLVLLNARGIVWVAMRSRLWRCAPEQLRAAFPTEVLGHQLSSDGSLGELLRQVTSGSQARALDVAREGPPGEQDHLRPVDVEEDGVPLSGPVAPTEAPGQAARARLLPIAELPDHGTPPQEPVPKAPRLEDGGTDDGAASSSTGVRAPGTPIDQLMRIVRRDGQLPQSSRSSTEATLPDRERSPRRMGQPEESDNSTLLAYDEGAGGYAYLAKRNDEINLKDLSAKEKELFAASDELEWNSILKTKAVKVITGKEADYVRKNHGDRIISSRMVRRRKPLEQLGQWKPKSRWCLHGHGDPDTGSLVTYAPTPQVESIMLFLQVGANLKHRFAFCDVKNAFCQSDRLRRPNGPLYALPCDGLPLPPGALIQIIAPVYGLDDAPAAWRATITKFLGQMGFVRNLVEPCWYMKYNQAGRNIAQVLVEVDDLIVSADEDSKGQIKKELCDRFVFGKWDEDAAEYAGRRVVCHTDHISVDQSKYIEQVHPDPLAKGRRKEGGSLSNEEFNALRSAIYRLNWVAKETRPELGGLTSIMASRLPHATVADILIVNKSINHLRNTHDRPLKVWRLDPDQMSFIAISDAGGINTKEEDLDEIGLPADATQGAWIVLASESLPVGTERVRASPIAWKSSKLKRKVFSTFGGETQAMLQGINETDWLQIMYRDAYQHDVQLKDWRYSLSPHMVVMRGSCVLDERQRQCSVTDAKSLFDCILKEHPQGRQDRKASLELAIIVRDLEQTKSMVRWVPHQKMVVDSLTKLDPSKANGAMEAFLKAGYLSLVDEKEELLYRAQDVRHKRRSHSASVARLVKEYQDQHYTLWATLIGGYCNRLPVGRDILFAHTTC</sequence>
<protein>
    <submittedName>
        <fullName evidence="5">Copia protein</fullName>
    </submittedName>
</protein>
<feature type="compositionally biased region" description="Basic and acidic residues" evidence="2">
    <location>
        <begin position="988"/>
        <end position="1017"/>
    </location>
</feature>
<dbReference type="InterPro" id="IPR001878">
    <property type="entry name" value="Znf_CCHC"/>
</dbReference>
<dbReference type="InterPro" id="IPR012337">
    <property type="entry name" value="RNaseH-like_sf"/>
</dbReference>